<sequence>MVPPDAADGKLAKLYEKARTPAGTVDNVMQAHSLRPHTLDGHVALYRAVLHHPDNTLPDWFLEAVGSYTSILNGCDYSLTHHWHNARALLGGGEAGDAALAALDNREPEQAFEGKYLALLQYVEKLTLSPASITRDDVDGLRASGASDGEILETNQVCGYFNYVNRHLNGLGVSTEGDKIGYYDEPGS</sequence>
<accession>A0A381VLM0</accession>
<gene>
    <name evidence="1" type="ORF">METZ01_LOCUS94079</name>
</gene>
<organism evidence="1">
    <name type="scientific">marine metagenome</name>
    <dbReference type="NCBI Taxonomy" id="408172"/>
    <lineage>
        <taxon>unclassified sequences</taxon>
        <taxon>metagenomes</taxon>
        <taxon>ecological metagenomes</taxon>
    </lineage>
</organism>
<dbReference type="Gene3D" id="1.20.1290.10">
    <property type="entry name" value="AhpD-like"/>
    <property type="match status" value="1"/>
</dbReference>
<dbReference type="AlphaFoldDB" id="A0A381VLM0"/>
<dbReference type="PANTHER" id="PTHR35446:SF2">
    <property type="entry name" value="CARBOXYMUCONOLACTONE DECARBOXYLASE-LIKE DOMAIN-CONTAINING PROTEIN"/>
    <property type="match status" value="1"/>
</dbReference>
<protein>
    <recommendedName>
        <fullName evidence="2">Carboxymuconolactone decarboxylase-like domain-containing protein</fullName>
    </recommendedName>
</protein>
<evidence type="ECO:0000313" key="1">
    <source>
        <dbReference type="EMBL" id="SVA41225.1"/>
    </source>
</evidence>
<evidence type="ECO:0008006" key="2">
    <source>
        <dbReference type="Google" id="ProtNLM"/>
    </source>
</evidence>
<dbReference type="SUPFAM" id="SSF69118">
    <property type="entry name" value="AhpD-like"/>
    <property type="match status" value="1"/>
</dbReference>
<proteinExistence type="predicted"/>
<name>A0A381VLM0_9ZZZZ</name>
<reference evidence="1" key="1">
    <citation type="submission" date="2018-05" db="EMBL/GenBank/DDBJ databases">
        <authorList>
            <person name="Lanie J.A."/>
            <person name="Ng W.-L."/>
            <person name="Kazmierczak K.M."/>
            <person name="Andrzejewski T.M."/>
            <person name="Davidsen T.M."/>
            <person name="Wayne K.J."/>
            <person name="Tettelin H."/>
            <person name="Glass J.I."/>
            <person name="Rusch D."/>
            <person name="Podicherti R."/>
            <person name="Tsui H.-C.T."/>
            <person name="Winkler M.E."/>
        </authorList>
    </citation>
    <scope>NUCLEOTIDE SEQUENCE</scope>
</reference>
<dbReference type="PANTHER" id="PTHR35446">
    <property type="entry name" value="SI:CH211-175M2.5"/>
    <property type="match status" value="1"/>
</dbReference>
<dbReference type="EMBL" id="UINC01009188">
    <property type="protein sequence ID" value="SVA41225.1"/>
    <property type="molecule type" value="Genomic_DNA"/>
</dbReference>
<dbReference type="InterPro" id="IPR029032">
    <property type="entry name" value="AhpD-like"/>
</dbReference>